<name>A0A2H0W2Q3_9BACT</name>
<dbReference type="GO" id="GO:0006515">
    <property type="term" value="P:protein quality control for misfolded or incompletely synthesized proteins"/>
    <property type="evidence" value="ECO:0007669"/>
    <property type="project" value="TreeGrafter"/>
</dbReference>
<dbReference type="PRINTS" id="PR00127">
    <property type="entry name" value="CLPPROTEASEP"/>
</dbReference>
<keyword evidence="5" id="KW-0720">Serine protease</keyword>
<accession>A0A2H0W2Q3</accession>
<dbReference type="GO" id="GO:0051117">
    <property type="term" value="F:ATPase binding"/>
    <property type="evidence" value="ECO:0007669"/>
    <property type="project" value="TreeGrafter"/>
</dbReference>
<protein>
    <recommendedName>
        <fullName evidence="6">ATP-dependent Clp protease proteolytic subunit</fullName>
    </recommendedName>
</protein>
<dbReference type="AlphaFoldDB" id="A0A2H0W2Q3"/>
<evidence type="ECO:0000256" key="4">
    <source>
        <dbReference type="ARBA" id="ARBA00022801"/>
    </source>
</evidence>
<dbReference type="GO" id="GO:0004176">
    <property type="term" value="F:ATP-dependent peptidase activity"/>
    <property type="evidence" value="ECO:0007669"/>
    <property type="project" value="InterPro"/>
</dbReference>
<dbReference type="PANTHER" id="PTHR10381:SF70">
    <property type="entry name" value="ATP-DEPENDENT CLP PROTEASE PROTEOLYTIC SUBUNIT"/>
    <property type="match status" value="1"/>
</dbReference>
<organism evidence="7 8">
    <name type="scientific">Candidatus Buchananbacteria bacterium CG10_big_fil_rev_8_21_14_0_10_33_19</name>
    <dbReference type="NCBI Taxonomy" id="1974525"/>
    <lineage>
        <taxon>Bacteria</taxon>
        <taxon>Candidatus Buchananiibacteriota</taxon>
    </lineage>
</organism>
<dbReference type="Proteomes" id="UP000229056">
    <property type="component" value="Unassembled WGS sequence"/>
</dbReference>
<evidence type="ECO:0000256" key="2">
    <source>
        <dbReference type="ARBA" id="ARBA00022490"/>
    </source>
</evidence>
<evidence type="ECO:0000256" key="3">
    <source>
        <dbReference type="ARBA" id="ARBA00022670"/>
    </source>
</evidence>
<dbReference type="EMBL" id="PEZY01000012">
    <property type="protein sequence ID" value="PIS05649.1"/>
    <property type="molecule type" value="Genomic_DNA"/>
</dbReference>
<keyword evidence="4" id="KW-0378">Hydrolase</keyword>
<evidence type="ECO:0000313" key="8">
    <source>
        <dbReference type="Proteomes" id="UP000229056"/>
    </source>
</evidence>
<reference evidence="8" key="1">
    <citation type="submission" date="2017-09" db="EMBL/GenBank/DDBJ databases">
        <title>Depth-based differentiation of microbial function through sediment-hosted aquifers and enrichment of novel symbionts in the deep terrestrial subsurface.</title>
        <authorList>
            <person name="Probst A.J."/>
            <person name="Ladd B."/>
            <person name="Jarett J.K."/>
            <person name="Geller-Mcgrath D.E."/>
            <person name="Sieber C.M.K."/>
            <person name="Emerson J.B."/>
            <person name="Anantharaman K."/>
            <person name="Thomas B.C."/>
            <person name="Malmstrom R."/>
            <person name="Stieglmeier M."/>
            <person name="Klingl A."/>
            <person name="Woyke T."/>
            <person name="Ryan C.M."/>
            <person name="Banfield J.F."/>
        </authorList>
    </citation>
    <scope>NUCLEOTIDE SEQUENCE [LARGE SCALE GENOMIC DNA]</scope>
</reference>
<dbReference type="SUPFAM" id="SSF52096">
    <property type="entry name" value="ClpP/crotonase"/>
    <property type="match status" value="1"/>
</dbReference>
<evidence type="ECO:0000256" key="6">
    <source>
        <dbReference type="RuleBase" id="RU003567"/>
    </source>
</evidence>
<gene>
    <name evidence="7" type="ORF">COT80_02625</name>
</gene>
<keyword evidence="2" id="KW-0963">Cytoplasm</keyword>
<dbReference type="InterPro" id="IPR001907">
    <property type="entry name" value="ClpP"/>
</dbReference>
<dbReference type="InterPro" id="IPR023562">
    <property type="entry name" value="ClpP/TepA"/>
</dbReference>
<keyword evidence="3" id="KW-0645">Protease</keyword>
<evidence type="ECO:0000313" key="7">
    <source>
        <dbReference type="EMBL" id="PIS05649.1"/>
    </source>
</evidence>
<comment type="caution">
    <text evidence="7">The sequence shown here is derived from an EMBL/GenBank/DDBJ whole genome shotgun (WGS) entry which is preliminary data.</text>
</comment>
<dbReference type="GO" id="GO:0009368">
    <property type="term" value="C:endopeptidase Clp complex"/>
    <property type="evidence" value="ECO:0007669"/>
    <property type="project" value="TreeGrafter"/>
</dbReference>
<proteinExistence type="inferred from homology"/>
<dbReference type="PANTHER" id="PTHR10381">
    <property type="entry name" value="ATP-DEPENDENT CLP PROTEASE PROTEOLYTIC SUBUNIT"/>
    <property type="match status" value="1"/>
</dbReference>
<dbReference type="InterPro" id="IPR029045">
    <property type="entry name" value="ClpP/crotonase-like_dom_sf"/>
</dbReference>
<evidence type="ECO:0000256" key="1">
    <source>
        <dbReference type="ARBA" id="ARBA00007039"/>
    </source>
</evidence>
<comment type="similarity">
    <text evidence="1 6">Belongs to the peptidase S14 family.</text>
</comment>
<sequence length="184" mass="20300">MIYPDGLDALRFKLLSEQNTLAIIGDIGIAMGDYISEAFAILKTMGNPDITIEIDSGGGDAKIGLYIYDCIRLYPGKTTGLVIFRANSMGAIILQACDIRRCSIHSTILIHCILHTIKIVNFKLNDANHVNELIVDCNISQEKTEAILISKTKRSKGKIQSEMKKDKPMTAQQALDFGLIDEII</sequence>
<dbReference type="Pfam" id="PF00574">
    <property type="entry name" value="CLP_protease"/>
    <property type="match status" value="1"/>
</dbReference>
<evidence type="ECO:0000256" key="5">
    <source>
        <dbReference type="ARBA" id="ARBA00022825"/>
    </source>
</evidence>
<dbReference type="Gene3D" id="3.90.226.10">
    <property type="entry name" value="2-enoyl-CoA Hydratase, Chain A, domain 1"/>
    <property type="match status" value="1"/>
</dbReference>
<dbReference type="GO" id="GO:0004252">
    <property type="term" value="F:serine-type endopeptidase activity"/>
    <property type="evidence" value="ECO:0007669"/>
    <property type="project" value="InterPro"/>
</dbReference>